<evidence type="ECO:0000313" key="2">
    <source>
        <dbReference type="Proteomes" id="UP001552299"/>
    </source>
</evidence>
<organism evidence="1 2">
    <name type="scientific">Dendrobium thyrsiflorum</name>
    <name type="common">Pinecone-like raceme dendrobium</name>
    <name type="synonym">Orchid</name>
    <dbReference type="NCBI Taxonomy" id="117978"/>
    <lineage>
        <taxon>Eukaryota</taxon>
        <taxon>Viridiplantae</taxon>
        <taxon>Streptophyta</taxon>
        <taxon>Embryophyta</taxon>
        <taxon>Tracheophyta</taxon>
        <taxon>Spermatophyta</taxon>
        <taxon>Magnoliopsida</taxon>
        <taxon>Liliopsida</taxon>
        <taxon>Asparagales</taxon>
        <taxon>Orchidaceae</taxon>
        <taxon>Epidendroideae</taxon>
        <taxon>Malaxideae</taxon>
        <taxon>Dendrobiinae</taxon>
        <taxon>Dendrobium</taxon>
    </lineage>
</organism>
<protein>
    <submittedName>
        <fullName evidence="1">Uncharacterized protein</fullName>
    </submittedName>
</protein>
<proteinExistence type="predicted"/>
<gene>
    <name evidence="1" type="ORF">M5K25_023386</name>
</gene>
<name>A0ABD0U877_DENTH</name>
<dbReference type="EMBL" id="JANQDX010000017">
    <property type="protein sequence ID" value="KAL0908874.1"/>
    <property type="molecule type" value="Genomic_DNA"/>
</dbReference>
<dbReference type="AlphaFoldDB" id="A0ABD0U877"/>
<accession>A0ABD0U877</accession>
<reference evidence="1 2" key="1">
    <citation type="journal article" date="2024" name="Plant Biotechnol. J.">
        <title>Dendrobium thyrsiflorum genome and its molecular insights into genes involved in important horticultural traits.</title>
        <authorList>
            <person name="Chen B."/>
            <person name="Wang J.Y."/>
            <person name="Zheng P.J."/>
            <person name="Li K.L."/>
            <person name="Liang Y.M."/>
            <person name="Chen X.F."/>
            <person name="Zhang C."/>
            <person name="Zhao X."/>
            <person name="He X."/>
            <person name="Zhang G.Q."/>
            <person name="Liu Z.J."/>
            <person name="Xu Q."/>
        </authorList>
    </citation>
    <scope>NUCLEOTIDE SEQUENCE [LARGE SCALE GENOMIC DNA]</scope>
    <source>
        <strain evidence="1">GZMU011</strain>
    </source>
</reference>
<keyword evidence="2" id="KW-1185">Reference proteome</keyword>
<evidence type="ECO:0000313" key="1">
    <source>
        <dbReference type="EMBL" id="KAL0908874.1"/>
    </source>
</evidence>
<sequence length="84" mass="9609">MKYKPSNQQLYSALIHSSSLTLLRLLLRPTALLKATTPMGKALDPESAFDRLILSSFFSNPDPFQFPCSRRDFHRCDLSICRSF</sequence>
<dbReference type="Proteomes" id="UP001552299">
    <property type="component" value="Unassembled WGS sequence"/>
</dbReference>
<comment type="caution">
    <text evidence="1">The sequence shown here is derived from an EMBL/GenBank/DDBJ whole genome shotgun (WGS) entry which is preliminary data.</text>
</comment>